<dbReference type="FunFam" id="1.10.10.10:FF:000001">
    <property type="entry name" value="LysR family transcriptional regulator"/>
    <property type="match status" value="1"/>
</dbReference>
<dbReference type="EMBL" id="FLUQ01000002">
    <property type="protein sequence ID" value="SBW05987.1"/>
    <property type="molecule type" value="Genomic_DNA"/>
</dbReference>
<dbReference type="AlphaFoldDB" id="A0A212K2W5"/>
<feature type="domain" description="HTH lysR-type" evidence="5">
    <location>
        <begin position="1"/>
        <end position="58"/>
    </location>
</feature>
<dbReference type="Pfam" id="PF00126">
    <property type="entry name" value="HTH_1"/>
    <property type="match status" value="1"/>
</dbReference>
<dbReference type="InterPro" id="IPR036390">
    <property type="entry name" value="WH_DNA-bd_sf"/>
</dbReference>
<protein>
    <submittedName>
        <fullName evidence="6">Putative Transcriptional regulator</fullName>
    </submittedName>
</protein>
<dbReference type="GO" id="GO:0003700">
    <property type="term" value="F:DNA-binding transcription factor activity"/>
    <property type="evidence" value="ECO:0007669"/>
    <property type="project" value="InterPro"/>
</dbReference>
<accession>A0A212K2W5</accession>
<dbReference type="PANTHER" id="PTHR30346:SF28">
    <property type="entry name" value="HTH-TYPE TRANSCRIPTIONAL REGULATOR CYNR"/>
    <property type="match status" value="1"/>
</dbReference>
<dbReference type="SUPFAM" id="SSF53850">
    <property type="entry name" value="Periplasmic binding protein-like II"/>
    <property type="match status" value="1"/>
</dbReference>
<dbReference type="InterPro" id="IPR036388">
    <property type="entry name" value="WH-like_DNA-bd_sf"/>
</dbReference>
<dbReference type="Gene3D" id="1.10.10.10">
    <property type="entry name" value="Winged helix-like DNA-binding domain superfamily/Winged helix DNA-binding domain"/>
    <property type="match status" value="1"/>
</dbReference>
<dbReference type="PANTHER" id="PTHR30346">
    <property type="entry name" value="TRANSCRIPTIONAL DUAL REGULATOR HCAR-RELATED"/>
    <property type="match status" value="1"/>
</dbReference>
<organism evidence="6">
    <name type="scientific">uncultured delta proteobacterium</name>
    <dbReference type="NCBI Taxonomy" id="34034"/>
    <lineage>
        <taxon>Bacteria</taxon>
        <taxon>Deltaproteobacteria</taxon>
        <taxon>environmental samples</taxon>
    </lineage>
</organism>
<evidence type="ECO:0000313" key="6">
    <source>
        <dbReference type="EMBL" id="SBW05987.1"/>
    </source>
</evidence>
<dbReference type="PROSITE" id="PS50931">
    <property type="entry name" value="HTH_LYSR"/>
    <property type="match status" value="1"/>
</dbReference>
<evidence type="ECO:0000259" key="5">
    <source>
        <dbReference type="PROSITE" id="PS50931"/>
    </source>
</evidence>
<dbReference type="SUPFAM" id="SSF46785">
    <property type="entry name" value="Winged helix' DNA-binding domain"/>
    <property type="match status" value="1"/>
</dbReference>
<dbReference type="Gene3D" id="3.40.190.290">
    <property type="match status" value="1"/>
</dbReference>
<comment type="similarity">
    <text evidence="1">Belongs to the LysR transcriptional regulatory family.</text>
</comment>
<name>A0A212K2W5_9DELT</name>
<keyword evidence="4" id="KW-0804">Transcription</keyword>
<evidence type="ECO:0000256" key="4">
    <source>
        <dbReference type="ARBA" id="ARBA00023163"/>
    </source>
</evidence>
<keyword evidence="3" id="KW-0238">DNA-binding</keyword>
<dbReference type="CDD" id="cd05466">
    <property type="entry name" value="PBP2_LTTR_substrate"/>
    <property type="match status" value="1"/>
</dbReference>
<evidence type="ECO:0000256" key="1">
    <source>
        <dbReference type="ARBA" id="ARBA00009437"/>
    </source>
</evidence>
<evidence type="ECO:0000256" key="3">
    <source>
        <dbReference type="ARBA" id="ARBA00023125"/>
    </source>
</evidence>
<keyword evidence="2" id="KW-0805">Transcription regulation</keyword>
<dbReference type="Pfam" id="PF03466">
    <property type="entry name" value="LysR_substrate"/>
    <property type="match status" value="1"/>
</dbReference>
<gene>
    <name evidence="6" type="ORF">KL86DPRO_20583</name>
</gene>
<dbReference type="GO" id="GO:0032993">
    <property type="term" value="C:protein-DNA complex"/>
    <property type="evidence" value="ECO:0007669"/>
    <property type="project" value="TreeGrafter"/>
</dbReference>
<reference evidence="6" key="1">
    <citation type="submission" date="2016-04" db="EMBL/GenBank/DDBJ databases">
        <authorList>
            <person name="Evans L.H."/>
            <person name="Alamgir A."/>
            <person name="Owens N."/>
            <person name="Weber N.D."/>
            <person name="Virtaneva K."/>
            <person name="Barbian K."/>
            <person name="Babar A."/>
            <person name="Rosenke K."/>
        </authorList>
    </citation>
    <scope>NUCLEOTIDE SEQUENCE</scope>
    <source>
        <strain evidence="6">86</strain>
    </source>
</reference>
<dbReference type="GO" id="GO:0003677">
    <property type="term" value="F:DNA binding"/>
    <property type="evidence" value="ECO:0007669"/>
    <property type="project" value="UniProtKB-KW"/>
</dbReference>
<evidence type="ECO:0000256" key="2">
    <source>
        <dbReference type="ARBA" id="ARBA00023015"/>
    </source>
</evidence>
<sequence>MDFRQLEYVVALADLGVLSRASERVFVTVSALSQSITKLEDEIGTPLFARTKGGWTLTHAGSLYVDAAREILRTKKYMLGEIADIADGQKGRIRIGFSPGRSVGLFKDVFPRFKGTYPNIELRLREAHASELEADVAKGQLDMVFTSTFKGRYPALEYEVLKQEEFVLAVPRTAKYQRYFDLAGGGAGGGIRTVDIGLFRDEEFLLMHPDASMRLVTDSIFARAGFSPKVFFEISVRTTLYSLIEQGYGISIVPRLYSLDRNAVAFFRTEPSGGWEIAAAWLRGSYLSSAQRYLISLARNYYSMLDSE</sequence>
<dbReference type="InterPro" id="IPR000847">
    <property type="entry name" value="LysR_HTH_N"/>
</dbReference>
<proteinExistence type="inferred from homology"/>
<dbReference type="InterPro" id="IPR005119">
    <property type="entry name" value="LysR_subst-bd"/>
</dbReference>